<gene>
    <name evidence="2" type="ORF">SI8410_08011580</name>
</gene>
<dbReference type="CDD" id="cd09272">
    <property type="entry name" value="RNase_HI_RT_Ty1"/>
    <property type="match status" value="1"/>
</dbReference>
<dbReference type="OrthoDB" id="128382at2759"/>
<dbReference type="Pfam" id="PF07727">
    <property type="entry name" value="RVT_2"/>
    <property type="match status" value="1"/>
</dbReference>
<sequence length="145" mass="16500">MSLSFPPLTDLTTYGVSPPLDKIILLIHISDAIEQENLSKYLAKEFDIKTLGRLKYFMGIEVANSYKGIFISQRKYIADLLKDIENLLMFLGGNLVTWCSKKQNVVAHSSAELEFKALVHRICELLWMKILLIDLKIPLLGSMKL</sequence>
<name>A0A7I8KTT7_SPIIN</name>
<dbReference type="EMBL" id="LR746271">
    <property type="protein sequence ID" value="CAA7400902.1"/>
    <property type="molecule type" value="Genomic_DNA"/>
</dbReference>
<feature type="domain" description="Reverse transcriptase Ty1/copia-type" evidence="1">
    <location>
        <begin position="25"/>
        <end position="85"/>
    </location>
</feature>
<evidence type="ECO:0000313" key="3">
    <source>
        <dbReference type="Proteomes" id="UP000663760"/>
    </source>
</evidence>
<evidence type="ECO:0000259" key="1">
    <source>
        <dbReference type="Pfam" id="PF07727"/>
    </source>
</evidence>
<organism evidence="2 3">
    <name type="scientific">Spirodela intermedia</name>
    <name type="common">Intermediate duckweed</name>
    <dbReference type="NCBI Taxonomy" id="51605"/>
    <lineage>
        <taxon>Eukaryota</taxon>
        <taxon>Viridiplantae</taxon>
        <taxon>Streptophyta</taxon>
        <taxon>Embryophyta</taxon>
        <taxon>Tracheophyta</taxon>
        <taxon>Spermatophyta</taxon>
        <taxon>Magnoliopsida</taxon>
        <taxon>Liliopsida</taxon>
        <taxon>Araceae</taxon>
        <taxon>Lemnoideae</taxon>
        <taxon>Spirodela</taxon>
    </lineage>
</organism>
<dbReference type="AlphaFoldDB" id="A0A7I8KTT7"/>
<dbReference type="Proteomes" id="UP000663760">
    <property type="component" value="Chromosome 8"/>
</dbReference>
<keyword evidence="3" id="KW-1185">Reference proteome</keyword>
<dbReference type="InterPro" id="IPR013103">
    <property type="entry name" value="RVT_2"/>
</dbReference>
<protein>
    <recommendedName>
        <fullName evidence="1">Reverse transcriptase Ty1/copia-type domain-containing protein</fullName>
    </recommendedName>
</protein>
<proteinExistence type="predicted"/>
<evidence type="ECO:0000313" key="2">
    <source>
        <dbReference type="EMBL" id="CAA7400902.1"/>
    </source>
</evidence>
<reference evidence="2" key="1">
    <citation type="submission" date="2020-02" db="EMBL/GenBank/DDBJ databases">
        <authorList>
            <person name="Scholz U."/>
            <person name="Mascher M."/>
            <person name="Fiebig A."/>
        </authorList>
    </citation>
    <scope>NUCLEOTIDE SEQUENCE</scope>
</reference>
<accession>A0A7I8KTT7</accession>